<dbReference type="Gene3D" id="3.30.70.20">
    <property type="match status" value="1"/>
</dbReference>
<organism evidence="1 2">
    <name type="scientific">Gordonibacter urolithinfaciens</name>
    <dbReference type="NCBI Taxonomy" id="1335613"/>
    <lineage>
        <taxon>Bacteria</taxon>
        <taxon>Bacillati</taxon>
        <taxon>Actinomycetota</taxon>
        <taxon>Coriobacteriia</taxon>
        <taxon>Eggerthellales</taxon>
        <taxon>Eggerthellaceae</taxon>
        <taxon>Gordonibacter</taxon>
    </lineage>
</organism>
<dbReference type="Pfam" id="PF13237">
    <property type="entry name" value="Fer4_10"/>
    <property type="match status" value="1"/>
</dbReference>
<proteinExistence type="predicted"/>
<dbReference type="InterPro" id="IPR017900">
    <property type="entry name" value="4Fe4S_Fe_S_CS"/>
</dbReference>
<name>A0A423UK67_9ACTN</name>
<evidence type="ECO:0000313" key="1">
    <source>
        <dbReference type="EMBL" id="ROT89778.1"/>
    </source>
</evidence>
<dbReference type="RefSeq" id="WP_096226925.1">
    <property type="nucleotide sequence ID" value="NZ_BAABZN010000001.1"/>
</dbReference>
<gene>
    <name evidence="1" type="ORF">DMP12_08540</name>
</gene>
<dbReference type="PANTHER" id="PTHR43122:SF1">
    <property type="entry name" value="IRON-SULFUR-BINDING PROTEIN"/>
    <property type="match status" value="1"/>
</dbReference>
<dbReference type="EMBL" id="QIBW01000008">
    <property type="protein sequence ID" value="ROT89778.1"/>
    <property type="molecule type" value="Genomic_DNA"/>
</dbReference>
<dbReference type="GeneID" id="97353596"/>
<dbReference type="PROSITE" id="PS51379">
    <property type="entry name" value="4FE4S_FER_2"/>
    <property type="match status" value="2"/>
</dbReference>
<comment type="caution">
    <text evidence="1">The sequence shown here is derived from an EMBL/GenBank/DDBJ whole genome shotgun (WGS) entry which is preliminary data.</text>
</comment>
<protein>
    <submittedName>
        <fullName evidence="1">4Fe-4S dicluster domain-containing protein</fullName>
    </submittedName>
</protein>
<evidence type="ECO:0000313" key="2">
    <source>
        <dbReference type="Proteomes" id="UP000285258"/>
    </source>
</evidence>
<dbReference type="AlphaFoldDB" id="A0A423UK67"/>
<dbReference type="PANTHER" id="PTHR43122">
    <property type="entry name" value="FERREDOXIN SUBUNIT OF PYRUVATE:FLAVODOXIN OXIDOREDUCTASE-RELATED"/>
    <property type="match status" value="1"/>
</dbReference>
<dbReference type="SUPFAM" id="SSF54862">
    <property type="entry name" value="4Fe-4S ferredoxins"/>
    <property type="match status" value="1"/>
</dbReference>
<sequence length="99" mass="10589">MAYGPLRTHFTSRKRITIDAGLCVGCKLCMRCCPLGKVIGYDADARRAYVDDALVCGGCGACLRICPANAVHMEEELVKGALSPRMVPVIAPGQHRATP</sequence>
<dbReference type="Proteomes" id="UP000285258">
    <property type="component" value="Unassembled WGS sequence"/>
</dbReference>
<reference evidence="2" key="1">
    <citation type="submission" date="2018-05" db="EMBL/GenBank/DDBJ databases">
        <title>Genome Sequencing of selected type strains of the family Eggerthellaceae.</title>
        <authorList>
            <person name="Danylec N."/>
            <person name="Stoll D.A."/>
            <person name="Doetsch A."/>
            <person name="Huch M."/>
        </authorList>
    </citation>
    <scope>NUCLEOTIDE SEQUENCE [LARGE SCALE GENOMIC DNA]</scope>
    <source>
        <strain evidence="2">DSM 27213</strain>
    </source>
</reference>
<accession>A0A423UK67</accession>
<dbReference type="PROSITE" id="PS00198">
    <property type="entry name" value="4FE4S_FER_1"/>
    <property type="match status" value="1"/>
</dbReference>
<dbReference type="InterPro" id="IPR017896">
    <property type="entry name" value="4Fe4S_Fe-S-bd"/>
</dbReference>